<feature type="transmembrane region" description="Helical" evidence="9">
    <location>
        <begin position="136"/>
        <end position="157"/>
    </location>
</feature>
<keyword evidence="3 7" id="KW-0813">Transport</keyword>
<evidence type="ECO:0000256" key="4">
    <source>
        <dbReference type="ARBA" id="ARBA00022692"/>
    </source>
</evidence>
<keyword evidence="4 9" id="KW-0812">Transmembrane</keyword>
<evidence type="ECO:0000313" key="11">
    <source>
        <dbReference type="EMBL" id="CDP37460.1"/>
    </source>
</evidence>
<evidence type="ECO:0000256" key="7">
    <source>
        <dbReference type="RuleBase" id="RU003346"/>
    </source>
</evidence>
<protein>
    <submittedName>
        <fullName evidence="11">ARAD1D12012p</fullName>
    </submittedName>
</protein>
<feature type="transmembrane region" description="Helical" evidence="9">
    <location>
        <begin position="65"/>
        <end position="89"/>
    </location>
</feature>
<dbReference type="InterPro" id="IPR005828">
    <property type="entry name" value="MFS_sugar_transport-like"/>
</dbReference>
<evidence type="ECO:0000256" key="3">
    <source>
        <dbReference type="ARBA" id="ARBA00022448"/>
    </source>
</evidence>
<dbReference type="EMBL" id="HG937694">
    <property type="protein sequence ID" value="CDP37460.1"/>
    <property type="molecule type" value="Genomic_DNA"/>
</dbReference>
<dbReference type="InterPro" id="IPR003663">
    <property type="entry name" value="Sugar/inositol_transpt"/>
</dbReference>
<comment type="similarity">
    <text evidence="2 7">Belongs to the major facilitator superfamily. Sugar transporter (TC 2.A.1.1) family.</text>
</comment>
<feature type="transmembrane region" description="Helical" evidence="9">
    <location>
        <begin position="364"/>
        <end position="384"/>
    </location>
</feature>
<name>A0A060T8J8_BLAAD</name>
<dbReference type="NCBIfam" id="TIGR00879">
    <property type="entry name" value="SP"/>
    <property type="match status" value="1"/>
</dbReference>
<feature type="transmembrane region" description="Helical" evidence="9">
    <location>
        <begin position="486"/>
        <end position="508"/>
    </location>
</feature>
<evidence type="ECO:0000256" key="2">
    <source>
        <dbReference type="ARBA" id="ARBA00010992"/>
    </source>
</evidence>
<evidence type="ECO:0000256" key="5">
    <source>
        <dbReference type="ARBA" id="ARBA00022989"/>
    </source>
</evidence>
<dbReference type="FunFam" id="1.20.1250.20:FF:000134">
    <property type="entry name" value="MFS sugar transporter protein"/>
    <property type="match status" value="1"/>
</dbReference>
<dbReference type="PhylomeDB" id="A0A060T8J8"/>
<evidence type="ECO:0000256" key="6">
    <source>
        <dbReference type="ARBA" id="ARBA00023136"/>
    </source>
</evidence>
<dbReference type="PANTHER" id="PTHR48022">
    <property type="entry name" value="PLASTIDIC GLUCOSE TRANSPORTER 4"/>
    <property type="match status" value="1"/>
</dbReference>
<dbReference type="Pfam" id="PF00083">
    <property type="entry name" value="Sugar_tr"/>
    <property type="match status" value="1"/>
</dbReference>
<dbReference type="SUPFAM" id="SSF103473">
    <property type="entry name" value="MFS general substrate transporter"/>
    <property type="match status" value="1"/>
</dbReference>
<dbReference type="GO" id="GO:0005351">
    <property type="term" value="F:carbohydrate:proton symporter activity"/>
    <property type="evidence" value="ECO:0007669"/>
    <property type="project" value="TreeGrafter"/>
</dbReference>
<feature type="transmembrane region" description="Helical" evidence="9">
    <location>
        <begin position="421"/>
        <end position="439"/>
    </location>
</feature>
<dbReference type="PROSITE" id="PS50850">
    <property type="entry name" value="MFS"/>
    <property type="match status" value="1"/>
</dbReference>
<dbReference type="InterPro" id="IPR050360">
    <property type="entry name" value="MFS_Sugar_Transporters"/>
</dbReference>
<dbReference type="InterPro" id="IPR036259">
    <property type="entry name" value="MFS_trans_sf"/>
</dbReference>
<evidence type="ECO:0000256" key="1">
    <source>
        <dbReference type="ARBA" id="ARBA00004141"/>
    </source>
</evidence>
<dbReference type="GO" id="GO:0016020">
    <property type="term" value="C:membrane"/>
    <property type="evidence" value="ECO:0007669"/>
    <property type="project" value="UniProtKB-SubCell"/>
</dbReference>
<feature type="transmembrane region" description="Helical" evidence="9">
    <location>
        <begin position="391"/>
        <end position="409"/>
    </location>
</feature>
<feature type="region of interest" description="Disordered" evidence="8">
    <location>
        <begin position="1"/>
        <end position="28"/>
    </location>
</feature>
<evidence type="ECO:0000259" key="10">
    <source>
        <dbReference type="PROSITE" id="PS50850"/>
    </source>
</evidence>
<organism evidence="11">
    <name type="scientific">Blastobotrys adeninivorans</name>
    <name type="common">Yeast</name>
    <name type="synonym">Arxula adeninivorans</name>
    <dbReference type="NCBI Taxonomy" id="409370"/>
    <lineage>
        <taxon>Eukaryota</taxon>
        <taxon>Fungi</taxon>
        <taxon>Dikarya</taxon>
        <taxon>Ascomycota</taxon>
        <taxon>Saccharomycotina</taxon>
        <taxon>Dipodascomycetes</taxon>
        <taxon>Dipodascales</taxon>
        <taxon>Trichomonascaceae</taxon>
        <taxon>Blastobotrys</taxon>
    </lineage>
</organism>
<comment type="subcellular location">
    <subcellularLocation>
        <location evidence="1">Membrane</location>
        <topology evidence="1">Multi-pass membrane protein</topology>
    </subcellularLocation>
</comment>
<evidence type="ECO:0000256" key="8">
    <source>
        <dbReference type="SAM" id="MobiDB-lite"/>
    </source>
</evidence>
<keyword evidence="5 9" id="KW-1133">Transmembrane helix</keyword>
<feature type="domain" description="Major facilitator superfamily (MFS) profile" evidence="10">
    <location>
        <begin position="68"/>
        <end position="513"/>
    </location>
</feature>
<reference evidence="11" key="1">
    <citation type="submission" date="2014-02" db="EMBL/GenBank/DDBJ databases">
        <authorList>
            <person name="Genoscope - CEA"/>
        </authorList>
    </citation>
    <scope>NUCLEOTIDE SEQUENCE</scope>
    <source>
        <strain evidence="11">LS3</strain>
    </source>
</reference>
<dbReference type="Gene3D" id="1.20.1250.20">
    <property type="entry name" value="MFS general substrate transporter like domains"/>
    <property type="match status" value="1"/>
</dbReference>
<dbReference type="AlphaFoldDB" id="A0A060T8J8"/>
<sequence>MDKQQVTYVESEDHDHGRDPDSDDHEVRLEKDHPEAVPLGMNEEMYNAVYGEDSPSLWARGHIKLYMICTVLYFMSSMSGYDGAVMSSINVMQTYLDHFGMKSAGSSTGLVFSIANIASISVALFVWVADYFGRKPVIVAGIVGTLVGTVVVCTANTTDVFIGGRFLLFFSSGIAYVSIPLYLVEISPPNIRGALAGLFNTFNFCGTTVATLTSYGCYINYPYPDPLQFKIPLWLQMLCPGISFLGIMFCPESPRWLLAHGKPEKARKILTELHANGVENHPIVEIQMAEMHAELENNPISSFKEYFNIWDLVNSRSKRYRMFLATTWSWFGNFTGSQVISYYLPTMLSNLGVGSTEMTLLLNAIYAIAQWVFAVAGAFMHDIVGRRKMMLMATAGIVVCFSCVAIGASQYEKTGSEPSSVASIVFIYIFGCIFASTYTSLQPIYPAEVLTTQMRAKGMAFYQAIFNVSGFILAYTGSMAMEKMGFWYYVFFAFWNAFVFCIIFMWYVETKGRSLEELEEVFQASNPKKASYEVKVRGPTNI</sequence>
<dbReference type="PANTHER" id="PTHR48022:SF70">
    <property type="entry name" value="MONOSACCHARIDE TRANSPORTER, PUTATIVE (AFU_ORTHOLOGUE AFUA_5G14540)-RELATED"/>
    <property type="match status" value="1"/>
</dbReference>
<feature type="transmembrane region" description="Helical" evidence="9">
    <location>
        <begin position="322"/>
        <end position="344"/>
    </location>
</feature>
<feature type="transmembrane region" description="Helical" evidence="9">
    <location>
        <begin position="109"/>
        <end position="129"/>
    </location>
</feature>
<gene>
    <name evidence="11" type="ORF">GNLVRS02_ARAD1D12012g</name>
</gene>
<proteinExistence type="inferred from homology"/>
<feature type="transmembrane region" description="Helical" evidence="9">
    <location>
        <begin position="195"/>
        <end position="221"/>
    </location>
</feature>
<feature type="transmembrane region" description="Helical" evidence="9">
    <location>
        <begin position="233"/>
        <end position="250"/>
    </location>
</feature>
<dbReference type="InterPro" id="IPR020846">
    <property type="entry name" value="MFS_dom"/>
</dbReference>
<keyword evidence="6 9" id="KW-0472">Membrane</keyword>
<feature type="compositionally biased region" description="Basic and acidic residues" evidence="8">
    <location>
        <begin position="11"/>
        <end position="28"/>
    </location>
</feature>
<evidence type="ECO:0000256" key="9">
    <source>
        <dbReference type="SAM" id="Phobius"/>
    </source>
</evidence>
<feature type="transmembrane region" description="Helical" evidence="9">
    <location>
        <begin position="163"/>
        <end position="183"/>
    </location>
</feature>
<feature type="transmembrane region" description="Helical" evidence="9">
    <location>
        <begin position="460"/>
        <end position="480"/>
    </location>
</feature>
<accession>A0A060T8J8</accession>
<reference evidence="11" key="2">
    <citation type="submission" date="2014-06" db="EMBL/GenBank/DDBJ databases">
        <title>The complete genome of Blastobotrys (Arxula) adeninivorans LS3 - a yeast of biotechnological interest.</title>
        <authorList>
            <person name="Kunze G."/>
            <person name="Gaillardin C."/>
            <person name="Czernicka M."/>
            <person name="Durrens P."/>
            <person name="Martin T."/>
            <person name="Boer E."/>
            <person name="Gabaldon T."/>
            <person name="Cruz J."/>
            <person name="Talla E."/>
            <person name="Marck C."/>
            <person name="Goffeau A."/>
            <person name="Barbe V."/>
            <person name="Baret P."/>
            <person name="Baronian K."/>
            <person name="Beier S."/>
            <person name="Bleykasten C."/>
            <person name="Bode R."/>
            <person name="Casaregola S."/>
            <person name="Despons L."/>
            <person name="Fairhead C."/>
            <person name="Giersberg M."/>
            <person name="Gierski P."/>
            <person name="Hahnel U."/>
            <person name="Hartmann A."/>
            <person name="Jankowska D."/>
            <person name="Jubin C."/>
            <person name="Jung P."/>
            <person name="Lafontaine I."/>
            <person name="Leh-Louis V."/>
            <person name="Lemaire M."/>
            <person name="Marcet-Houben M."/>
            <person name="Mascher M."/>
            <person name="Morel G."/>
            <person name="Richard G.-F."/>
            <person name="Riechen J."/>
            <person name="Sacerdot C."/>
            <person name="Sarkar A."/>
            <person name="Savel G."/>
            <person name="Schacherer J."/>
            <person name="Sherman D."/>
            <person name="Straub M.-L."/>
            <person name="Stein N."/>
            <person name="Thierry A."/>
            <person name="Trautwein-Schult A."/>
            <person name="Westhof E."/>
            <person name="Worch S."/>
            <person name="Dujon B."/>
            <person name="Souciet J.-L."/>
            <person name="Wincker P."/>
            <person name="Scholz U."/>
            <person name="Neuveglise N."/>
        </authorList>
    </citation>
    <scope>NUCLEOTIDE SEQUENCE</scope>
    <source>
        <strain evidence="11">LS3</strain>
    </source>
</reference>